<sequence>DGELYGMFSARCAEKVEQIIKRLGLEKEEALGLKITLLHGDQFLPPNHVLQDCGVMSGATLTLLRERQSQLQLVALGCGHIYNLDSFFSWVAEDGSPAVQLCSGAVAWCRRFAEDVMDGAFAAVCSLQNPEWMQCRVDSGELSKSAAVKAVLASFIRSLLATGRLGSEGSGPNGAGEACDHEAVTGILREHLPQTARGVNLLSGSESHANLSELFMQYIAEKYPEKVATERQRVNNNLARAFQLDPCEEMPMNIWSDEQEDTVGWRQYLEERTRSCGCSGSSRWCDDCCQEGWMSFLKSVHSPDNMWFQINSDEEVYTFYKSPCMMYQFAVGVYLEGEERGPNALPTHYVVQWARTD</sequence>
<gene>
    <name evidence="1" type="ORF">PGLA1383_LOCUS16730</name>
</gene>
<feature type="non-terminal residue" evidence="1">
    <location>
        <position position="1"/>
    </location>
</feature>
<dbReference type="EMBL" id="CAJNNV010010182">
    <property type="protein sequence ID" value="CAE8598319.1"/>
    <property type="molecule type" value="Genomic_DNA"/>
</dbReference>
<keyword evidence="2" id="KW-1185">Reference proteome</keyword>
<proteinExistence type="predicted"/>
<evidence type="ECO:0000313" key="2">
    <source>
        <dbReference type="Proteomes" id="UP000654075"/>
    </source>
</evidence>
<reference evidence="1" key="1">
    <citation type="submission" date="2021-02" db="EMBL/GenBank/DDBJ databases">
        <authorList>
            <person name="Dougan E. K."/>
            <person name="Rhodes N."/>
            <person name="Thang M."/>
            <person name="Chan C."/>
        </authorList>
    </citation>
    <scope>NUCLEOTIDE SEQUENCE</scope>
</reference>
<protein>
    <submittedName>
        <fullName evidence="1">Uncharacterized protein</fullName>
    </submittedName>
</protein>
<name>A0A813EDG2_POLGL</name>
<dbReference type="Proteomes" id="UP000654075">
    <property type="component" value="Unassembled WGS sequence"/>
</dbReference>
<accession>A0A813EDG2</accession>
<comment type="caution">
    <text evidence="1">The sequence shown here is derived from an EMBL/GenBank/DDBJ whole genome shotgun (WGS) entry which is preliminary data.</text>
</comment>
<organism evidence="1 2">
    <name type="scientific">Polarella glacialis</name>
    <name type="common">Dinoflagellate</name>
    <dbReference type="NCBI Taxonomy" id="89957"/>
    <lineage>
        <taxon>Eukaryota</taxon>
        <taxon>Sar</taxon>
        <taxon>Alveolata</taxon>
        <taxon>Dinophyceae</taxon>
        <taxon>Suessiales</taxon>
        <taxon>Suessiaceae</taxon>
        <taxon>Polarella</taxon>
    </lineage>
</organism>
<evidence type="ECO:0000313" key="1">
    <source>
        <dbReference type="EMBL" id="CAE8598319.1"/>
    </source>
</evidence>
<dbReference type="AlphaFoldDB" id="A0A813EDG2"/>